<keyword evidence="1" id="KW-0444">Lipid biosynthesis</keyword>
<organism evidence="3 4">
    <name type="scientific">Helianthus annuus</name>
    <name type="common">Common sunflower</name>
    <dbReference type="NCBI Taxonomy" id="4232"/>
    <lineage>
        <taxon>Eukaryota</taxon>
        <taxon>Viridiplantae</taxon>
        <taxon>Streptophyta</taxon>
        <taxon>Embryophyta</taxon>
        <taxon>Tracheophyta</taxon>
        <taxon>Spermatophyta</taxon>
        <taxon>Magnoliopsida</taxon>
        <taxon>eudicotyledons</taxon>
        <taxon>Gunneridae</taxon>
        <taxon>Pentapetalae</taxon>
        <taxon>asterids</taxon>
        <taxon>campanulids</taxon>
        <taxon>Asterales</taxon>
        <taxon>Asteraceae</taxon>
        <taxon>Asteroideae</taxon>
        <taxon>Heliantheae alliance</taxon>
        <taxon>Heliantheae</taxon>
        <taxon>Helianthus</taxon>
    </lineage>
</organism>
<dbReference type="GO" id="GO:0006629">
    <property type="term" value="P:lipid metabolic process"/>
    <property type="evidence" value="ECO:0007669"/>
    <property type="project" value="UniProtKB-KW"/>
</dbReference>
<feature type="domain" description="Thioester reductase (TE)" evidence="2">
    <location>
        <begin position="1"/>
        <end position="45"/>
    </location>
</feature>
<name>A0A9K3N4I6_HELAN</name>
<dbReference type="InterPro" id="IPR013120">
    <property type="entry name" value="FAR_NAD-bd"/>
</dbReference>
<comment type="catalytic activity">
    <reaction evidence="1">
        <text>a long-chain fatty acyl-CoA + 2 NADPH + 2 H(+) = a long-chain primary fatty alcohol + 2 NADP(+) + CoA</text>
        <dbReference type="Rhea" id="RHEA:52716"/>
        <dbReference type="ChEBI" id="CHEBI:15378"/>
        <dbReference type="ChEBI" id="CHEBI:57287"/>
        <dbReference type="ChEBI" id="CHEBI:57783"/>
        <dbReference type="ChEBI" id="CHEBI:58349"/>
        <dbReference type="ChEBI" id="CHEBI:77396"/>
        <dbReference type="ChEBI" id="CHEBI:83139"/>
        <dbReference type="EC" id="1.2.1.84"/>
    </reaction>
</comment>
<dbReference type="GO" id="GO:0080019">
    <property type="term" value="F:alcohol-forming very long-chain fatty acyl-CoA reductase activity"/>
    <property type="evidence" value="ECO:0007669"/>
    <property type="project" value="InterPro"/>
</dbReference>
<dbReference type="AlphaFoldDB" id="A0A9K3N4I6"/>
<dbReference type="Pfam" id="PF07993">
    <property type="entry name" value="NAD_binding_4"/>
    <property type="match status" value="1"/>
</dbReference>
<comment type="similarity">
    <text evidence="1">Belongs to the fatty acyl-CoA reductase family.</text>
</comment>
<keyword evidence="1 3" id="KW-0560">Oxidoreductase</keyword>
<dbReference type="EC" id="1.2.1.84" evidence="1"/>
<proteinExistence type="inferred from homology"/>
<evidence type="ECO:0000313" key="3">
    <source>
        <dbReference type="EMBL" id="KAF5786709.1"/>
    </source>
</evidence>
<dbReference type="PANTHER" id="PTHR11011:SF105">
    <property type="entry name" value="FATTY ACYL-COA REDUCTASE"/>
    <property type="match status" value="1"/>
</dbReference>
<dbReference type="EMBL" id="MNCJ02000325">
    <property type="protein sequence ID" value="KAF5786709.1"/>
    <property type="molecule type" value="Genomic_DNA"/>
</dbReference>
<dbReference type="InterPro" id="IPR036291">
    <property type="entry name" value="NAD(P)-bd_dom_sf"/>
</dbReference>
<accession>A0A9K3N4I6</accession>
<reference evidence="3" key="2">
    <citation type="submission" date="2020-06" db="EMBL/GenBank/DDBJ databases">
        <title>Helianthus annuus Genome sequencing and assembly Release 2.</title>
        <authorList>
            <person name="Gouzy J."/>
            <person name="Langlade N."/>
            <person name="Munos S."/>
        </authorList>
    </citation>
    <scope>NUCLEOTIDE SEQUENCE</scope>
    <source>
        <tissue evidence="3">Leaves</tissue>
    </source>
</reference>
<dbReference type="Gene3D" id="3.40.50.720">
    <property type="entry name" value="NAD(P)-binding Rossmann-like Domain"/>
    <property type="match status" value="1"/>
</dbReference>
<reference evidence="3" key="1">
    <citation type="journal article" date="2017" name="Nature">
        <title>The sunflower genome provides insights into oil metabolism, flowering and Asterid evolution.</title>
        <authorList>
            <person name="Badouin H."/>
            <person name="Gouzy J."/>
            <person name="Grassa C.J."/>
            <person name="Murat F."/>
            <person name="Staton S.E."/>
            <person name="Cottret L."/>
            <person name="Lelandais-Briere C."/>
            <person name="Owens G.L."/>
            <person name="Carrere S."/>
            <person name="Mayjonade B."/>
            <person name="Legrand L."/>
            <person name="Gill N."/>
            <person name="Kane N.C."/>
            <person name="Bowers J.E."/>
            <person name="Hubner S."/>
            <person name="Bellec A."/>
            <person name="Berard A."/>
            <person name="Berges H."/>
            <person name="Blanchet N."/>
            <person name="Boniface M.C."/>
            <person name="Brunel D."/>
            <person name="Catrice O."/>
            <person name="Chaidir N."/>
            <person name="Claudel C."/>
            <person name="Donnadieu C."/>
            <person name="Faraut T."/>
            <person name="Fievet G."/>
            <person name="Helmstetter N."/>
            <person name="King M."/>
            <person name="Knapp S.J."/>
            <person name="Lai Z."/>
            <person name="Le Paslier M.C."/>
            <person name="Lippi Y."/>
            <person name="Lorenzon L."/>
            <person name="Mandel J.R."/>
            <person name="Marage G."/>
            <person name="Marchand G."/>
            <person name="Marquand E."/>
            <person name="Bret-Mestries E."/>
            <person name="Morien E."/>
            <person name="Nambeesan S."/>
            <person name="Nguyen T."/>
            <person name="Pegot-Espagnet P."/>
            <person name="Pouilly N."/>
            <person name="Raftis F."/>
            <person name="Sallet E."/>
            <person name="Schiex T."/>
            <person name="Thomas J."/>
            <person name="Vandecasteele C."/>
            <person name="Vares D."/>
            <person name="Vear F."/>
            <person name="Vautrin S."/>
            <person name="Crespi M."/>
            <person name="Mangin B."/>
            <person name="Burke J.M."/>
            <person name="Salse J."/>
            <person name="Munos S."/>
            <person name="Vincourt P."/>
            <person name="Rieseberg L.H."/>
            <person name="Langlade N.B."/>
        </authorList>
    </citation>
    <scope>NUCLEOTIDE SEQUENCE</scope>
    <source>
        <tissue evidence="3">Leaves</tissue>
    </source>
</reference>
<dbReference type="Proteomes" id="UP000215914">
    <property type="component" value="Unassembled WGS sequence"/>
</dbReference>
<dbReference type="SUPFAM" id="SSF51735">
    <property type="entry name" value="NAD(P)-binding Rossmann-fold domains"/>
    <property type="match status" value="1"/>
</dbReference>
<evidence type="ECO:0000259" key="2">
    <source>
        <dbReference type="Pfam" id="PF07993"/>
    </source>
</evidence>
<comment type="caution">
    <text evidence="3">The sequence shown here is derived from an EMBL/GenBank/DDBJ whole genome shotgun (WGS) entry which is preliminary data.</text>
</comment>
<dbReference type="Gramene" id="mRNA:HanXRQr2_Chr10g0444221">
    <property type="protein sequence ID" value="mRNA:HanXRQr2_Chr10g0444221"/>
    <property type="gene ID" value="HanXRQr2_Chr10g0444221"/>
</dbReference>
<keyword evidence="1" id="KW-0521">NADP</keyword>
<dbReference type="PANTHER" id="PTHR11011">
    <property type="entry name" value="MALE STERILITY PROTEIN 2-RELATED"/>
    <property type="match status" value="1"/>
</dbReference>
<dbReference type="GO" id="GO:0102965">
    <property type="term" value="F:alcohol-forming long-chain fatty acyl-CoA reductase activity"/>
    <property type="evidence" value="ECO:0007669"/>
    <property type="project" value="UniProtKB-EC"/>
</dbReference>
<evidence type="ECO:0000313" key="4">
    <source>
        <dbReference type="Proteomes" id="UP000215914"/>
    </source>
</evidence>
<protein>
    <recommendedName>
        <fullName evidence="1">Fatty acyl-CoA reductase</fullName>
        <ecNumber evidence="1">1.2.1.84</ecNumber>
    </recommendedName>
</protein>
<dbReference type="InterPro" id="IPR026055">
    <property type="entry name" value="FAR"/>
</dbReference>
<comment type="function">
    <text evidence="1">Catalyzes the reduction of fatty acyl-CoA to fatty alcohols.</text>
</comment>
<sequence length="146" mass="16652">MGEMLLGELRKDVPLVILRPSMVTSTYKEPFPGWIENLRTFDTVPIDMVVNAMIVAMAAHVNHPNSGIIYHGTSSASNPVKLHQIVDWSVEYFTKHPYIDKDGSIKPRDFKLLTSDRSFQKYIAIHYKLPLKVCIAIHYKLPLKVC</sequence>
<evidence type="ECO:0000256" key="1">
    <source>
        <dbReference type="RuleBase" id="RU363097"/>
    </source>
</evidence>
<keyword evidence="4" id="KW-1185">Reference proteome</keyword>
<gene>
    <name evidence="3" type="ORF">HanXRQr2_Chr10g0444221</name>
</gene>
<keyword evidence="1" id="KW-0443">Lipid metabolism</keyword>